<dbReference type="Proteomes" id="UP000027222">
    <property type="component" value="Unassembled WGS sequence"/>
</dbReference>
<protein>
    <recommendedName>
        <fullName evidence="1">DUF3669 domain-containing protein</fullName>
    </recommendedName>
</protein>
<dbReference type="HOGENOM" id="CLU_075591_0_0_1"/>
<evidence type="ECO:0000259" key="1">
    <source>
        <dbReference type="Pfam" id="PF12417"/>
    </source>
</evidence>
<dbReference type="STRING" id="685588.A0A067S4K2"/>
<evidence type="ECO:0000313" key="2">
    <source>
        <dbReference type="EMBL" id="KDR65770.1"/>
    </source>
</evidence>
<organism evidence="2 3">
    <name type="scientific">Galerina marginata (strain CBS 339.88)</name>
    <dbReference type="NCBI Taxonomy" id="685588"/>
    <lineage>
        <taxon>Eukaryota</taxon>
        <taxon>Fungi</taxon>
        <taxon>Dikarya</taxon>
        <taxon>Basidiomycota</taxon>
        <taxon>Agaricomycotina</taxon>
        <taxon>Agaricomycetes</taxon>
        <taxon>Agaricomycetidae</taxon>
        <taxon>Agaricales</taxon>
        <taxon>Agaricineae</taxon>
        <taxon>Strophariaceae</taxon>
        <taxon>Galerina</taxon>
    </lineage>
</organism>
<dbReference type="InterPro" id="IPR022137">
    <property type="entry name" value="Znf_prot_DUF3669"/>
</dbReference>
<sequence length="335" mass="37514">MSSLQTGFEGKIEIIGKGSFGAVSVLSGRPVAFKHVLNPSRTSELKDEFEMLSSLYEFCNSGSFFVIPRPLAYYDPEISTDFCSANTGSPSTPNTRRWQTNRPLVVKSDFSALKLDSAAYAMERVLPLPLSVGLFIRQLFYPSGHETAILPSICRLYFGKVIADSDRPSRFFNSANFPLDVARYTQLANVLAKDPQDDYPTVDEIAHGMGEMLGRLHSQGYDARDIEFVMGGASFSGVAMHVFDWNQMRRWSKTVVDVHLLVEAFFVNDPYYPRPRPEDQLYQNFCVGYMAQYPQDSTSDAQIRLAEVFLREIEAEQARRTSAGKPTKASAQVSS</sequence>
<dbReference type="Pfam" id="PF12417">
    <property type="entry name" value="DUF3669"/>
    <property type="match status" value="1"/>
</dbReference>
<name>A0A067S4K2_GALM3</name>
<gene>
    <name evidence="2" type="ORF">GALMADRAFT_162381</name>
</gene>
<reference evidence="3" key="1">
    <citation type="journal article" date="2014" name="Proc. Natl. Acad. Sci. U.S.A.">
        <title>Extensive sampling of basidiomycete genomes demonstrates inadequacy of the white-rot/brown-rot paradigm for wood decay fungi.</title>
        <authorList>
            <person name="Riley R."/>
            <person name="Salamov A.A."/>
            <person name="Brown D.W."/>
            <person name="Nagy L.G."/>
            <person name="Floudas D."/>
            <person name="Held B.W."/>
            <person name="Levasseur A."/>
            <person name="Lombard V."/>
            <person name="Morin E."/>
            <person name="Otillar R."/>
            <person name="Lindquist E.A."/>
            <person name="Sun H."/>
            <person name="LaButti K.M."/>
            <person name="Schmutz J."/>
            <person name="Jabbour D."/>
            <person name="Luo H."/>
            <person name="Baker S.E."/>
            <person name="Pisabarro A.G."/>
            <person name="Walton J.D."/>
            <person name="Blanchette R.A."/>
            <person name="Henrissat B."/>
            <person name="Martin F."/>
            <person name="Cullen D."/>
            <person name="Hibbett D.S."/>
            <person name="Grigoriev I.V."/>
        </authorList>
    </citation>
    <scope>NUCLEOTIDE SEQUENCE [LARGE SCALE GENOMIC DNA]</scope>
    <source>
        <strain evidence="3">CBS 339.88</strain>
    </source>
</reference>
<dbReference type="PANTHER" id="PTHR40780">
    <property type="entry name" value="DUF3669 DOMAIN-CONTAINING PROTEIN"/>
    <property type="match status" value="1"/>
</dbReference>
<dbReference type="AlphaFoldDB" id="A0A067S4K2"/>
<keyword evidence="3" id="KW-1185">Reference proteome</keyword>
<dbReference type="EMBL" id="KL142433">
    <property type="protein sequence ID" value="KDR65770.1"/>
    <property type="molecule type" value="Genomic_DNA"/>
</dbReference>
<evidence type="ECO:0000313" key="3">
    <source>
        <dbReference type="Proteomes" id="UP000027222"/>
    </source>
</evidence>
<proteinExistence type="predicted"/>
<dbReference type="PANTHER" id="PTHR40780:SF2">
    <property type="entry name" value="DUF3669 DOMAIN-CONTAINING PROTEIN"/>
    <property type="match status" value="1"/>
</dbReference>
<feature type="domain" description="DUF3669" evidence="1">
    <location>
        <begin position="241"/>
        <end position="293"/>
    </location>
</feature>
<dbReference type="OrthoDB" id="2993351at2759"/>
<accession>A0A067S4K2</accession>